<dbReference type="Pfam" id="PF00544">
    <property type="entry name" value="Pectate_lyase_4"/>
    <property type="match status" value="1"/>
</dbReference>
<dbReference type="InterPro" id="IPR002022">
    <property type="entry name" value="Pec_lyase"/>
</dbReference>
<proteinExistence type="predicted"/>
<gene>
    <name evidence="3" type="ORF">FQK01_02030</name>
</gene>
<comment type="caution">
    <text evidence="3">The sequence shown here is derived from an EMBL/GenBank/DDBJ whole genome shotgun (WGS) entry which is preliminary data.</text>
</comment>
<evidence type="ECO:0000313" key="4">
    <source>
        <dbReference type="Proteomes" id="UP000320455"/>
    </source>
</evidence>
<sequence length="141" mass="15118">MQPRRLHAHAHTRMRVVGDAHNVIIQNMTIGLLQGGEDADSISLEGNSSGEPSKIWVDHNTIFASLTKCSGAGDASFDGGIDMKKRACTTSPSPITTSITIKKSRSTAIATATPRTWLQAPPIITIASRMWNRASHRSVAA</sequence>
<dbReference type="Proteomes" id="UP000320455">
    <property type="component" value="Unassembled WGS sequence"/>
</dbReference>
<protein>
    <recommendedName>
        <fullName evidence="2">Pectate lyase domain-containing protein</fullName>
    </recommendedName>
</protein>
<keyword evidence="1" id="KW-0456">Lyase</keyword>
<evidence type="ECO:0000313" key="3">
    <source>
        <dbReference type="EMBL" id="TWQ57005.1"/>
    </source>
</evidence>
<dbReference type="AlphaFoldDB" id="A0ABD7SER3"/>
<keyword evidence="4" id="KW-1185">Reference proteome</keyword>
<organism evidence="3 4">
    <name type="scientific">Xanthomonas vasicola</name>
    <dbReference type="NCBI Taxonomy" id="56459"/>
    <lineage>
        <taxon>Bacteria</taxon>
        <taxon>Pseudomonadati</taxon>
        <taxon>Pseudomonadota</taxon>
        <taxon>Gammaproteobacteria</taxon>
        <taxon>Lysobacterales</taxon>
        <taxon>Lysobacteraceae</taxon>
        <taxon>Xanthomonas</taxon>
    </lineage>
</organism>
<dbReference type="GO" id="GO:0016829">
    <property type="term" value="F:lyase activity"/>
    <property type="evidence" value="ECO:0007669"/>
    <property type="project" value="UniProtKB-KW"/>
</dbReference>
<name>A0ABD7SER3_XANVA</name>
<dbReference type="InterPro" id="IPR011050">
    <property type="entry name" value="Pectin_lyase_fold/virulence"/>
</dbReference>
<evidence type="ECO:0000259" key="2">
    <source>
        <dbReference type="Pfam" id="PF00544"/>
    </source>
</evidence>
<dbReference type="SUPFAM" id="SSF51126">
    <property type="entry name" value="Pectin lyase-like"/>
    <property type="match status" value="1"/>
</dbReference>
<evidence type="ECO:0000256" key="1">
    <source>
        <dbReference type="ARBA" id="ARBA00023239"/>
    </source>
</evidence>
<reference evidence="4" key="1">
    <citation type="journal article" date="2020" name="Phytopathology">
        <title>Genomic acquisitions in emerging populations of Xanthomonas vasicola pv. vasculorum infecting corn in the U.S. and Argentina.</title>
        <authorList>
            <person name="Perez-Quintero A.L."/>
        </authorList>
    </citation>
    <scope>NUCLEOTIDE SEQUENCE [LARGE SCALE GENOMIC DNA]</scope>
    <source>
        <strain evidence="4">Xvh-L</strain>
    </source>
</reference>
<feature type="domain" description="Pectate lyase" evidence="2">
    <location>
        <begin position="17"/>
        <end position="87"/>
    </location>
</feature>
<dbReference type="InterPro" id="IPR012334">
    <property type="entry name" value="Pectin_lyas_fold"/>
</dbReference>
<accession>A0ABD7SER3</accession>
<dbReference type="Gene3D" id="2.160.20.10">
    <property type="entry name" value="Single-stranded right-handed beta-helix, Pectin lyase-like"/>
    <property type="match status" value="1"/>
</dbReference>
<dbReference type="EMBL" id="VOCK01000002">
    <property type="protein sequence ID" value="TWQ57005.1"/>
    <property type="molecule type" value="Genomic_DNA"/>
</dbReference>